<sequence>MTFNGFGTQTAWPDGTCFASKDREISKGRTYIRDLSQGMNSFNIVGLVVAKQGVHAFPDRKNPGTEKCHFFFTLRDTPTDFINVNCWGNERFIYDLANSFKINDVVEVRNPQIQNKQSNEAEQRWRPWTSSPYQLHVSETYSSVSLFSGWDMSEFDKISHVPFKASNDFYTLGDIIANDQNLHGEHVNIQAVVKSIGVPRDIVTKTGKRVKRCEVVLFDETCYSFPLIMWDEDTIEMSQTWMPKDIILFIADVKVTFDDFKKCMIATCDNKTIITANPDTMEARYLYNYAQSLELLDDDPLNNPEASLEGYNLENVKNVYSVQQLKQIMAELDNSTQQIPTFGIVYACLTSFDIDSDVKQVIASRCVSCNQRVALLSETCMNPECPVSSNPTPSSSSTPQQTIKTQYEIMVSLSDHTGTVENCRLAENCAETMCGCKAVDFARWTIPQLTNLKLQFLLERDTKTKMWDRNIMSSCEVVKDRLYFVSVSCKPRNNSSYHYFSVDPDSTLDGCKFHDTPYFGPPNLAGIYRFCCLVNTKLHMVPVSKKIVLYTTANEGFSDAKKRTRSVFLCGAFAMCQLKMTAEEIYALLEKHFLSSTLVSYCDINGNVSHNLSILDCLKGFEKAIALGFFKFDEFDLNRYEQEERAFDLNWIIPGKLLALSDPQRRPELKVSRFSRLRKYFRQTGVKGVVRLNKDDNMVKYGLIYDARCFTANGFSHSDLYYEDGGIPTKAIIKKFTRVVDQCDGAVAVHCRAGLGRTGTLIACYLIRHYRFSAAESVGWLRICRPGSVSTLQHCFLEHKQEPIMRGYPEDMKIEDLTEAVKKSLNMFSYQNTIIEEQEE</sequence>
<keyword evidence="9" id="KW-0238">DNA-binding</keyword>
<dbReference type="GO" id="GO:0005856">
    <property type="term" value="C:cytoskeleton"/>
    <property type="evidence" value="ECO:0007669"/>
    <property type="project" value="UniProtKB-ARBA"/>
</dbReference>
<accession>A0AAU9X5S5</accession>
<dbReference type="EMBL" id="CALNXJ010000031">
    <property type="protein sequence ID" value="CAH3137723.1"/>
    <property type="molecule type" value="Genomic_DNA"/>
</dbReference>
<dbReference type="FunFam" id="2.40.50.140:FF:000171">
    <property type="entry name" value="meiosis-specific with OB domain-containing protein isoform X1"/>
    <property type="match status" value="1"/>
</dbReference>
<evidence type="ECO:0000256" key="3">
    <source>
        <dbReference type="ARBA" id="ARBA00007315"/>
    </source>
</evidence>
<dbReference type="GO" id="GO:0000712">
    <property type="term" value="P:resolution of meiotic recombination intermediates"/>
    <property type="evidence" value="ECO:0007669"/>
    <property type="project" value="TreeGrafter"/>
</dbReference>
<proteinExistence type="inferred from homology"/>
<keyword evidence="5" id="KW-0597">Phosphoprotein</keyword>
<evidence type="ECO:0000259" key="14">
    <source>
        <dbReference type="PROSITE" id="PS50054"/>
    </source>
</evidence>
<evidence type="ECO:0000313" key="17">
    <source>
        <dbReference type="Proteomes" id="UP001159428"/>
    </source>
</evidence>
<dbReference type="InterPro" id="IPR016130">
    <property type="entry name" value="Tyr_Pase_AS"/>
</dbReference>
<dbReference type="GO" id="GO:0005737">
    <property type="term" value="C:cytoplasm"/>
    <property type="evidence" value="ECO:0007669"/>
    <property type="project" value="UniProtKB-SubCell"/>
</dbReference>
<comment type="similarity">
    <text evidence="3">Belongs to the protein-tyrosine phosphatase family. Non-receptor class CDC14 subfamily.</text>
</comment>
<keyword evidence="4" id="KW-0963">Cytoplasm</keyword>
<keyword evidence="7" id="KW-0498">Mitosis</keyword>
<dbReference type="GO" id="GO:0008310">
    <property type="term" value="F:single-stranded DNA 3'-5' DNA exonuclease activity"/>
    <property type="evidence" value="ECO:0007669"/>
    <property type="project" value="TreeGrafter"/>
</dbReference>
<evidence type="ECO:0000256" key="13">
    <source>
        <dbReference type="ARBA" id="ARBA00038329"/>
    </source>
</evidence>
<dbReference type="Proteomes" id="UP001159428">
    <property type="component" value="Unassembled WGS sequence"/>
</dbReference>
<dbReference type="GO" id="GO:0033554">
    <property type="term" value="P:cellular response to stress"/>
    <property type="evidence" value="ECO:0007669"/>
    <property type="project" value="UniProtKB-ARBA"/>
</dbReference>
<dbReference type="InterPro" id="IPR020422">
    <property type="entry name" value="TYR_PHOSPHATASE_DUAL_dom"/>
</dbReference>
<dbReference type="PANTHER" id="PTHR21166">
    <property type="entry name" value="CELL DIVISION CONTROL PROTEIN 24 OB DOMAIN-CONTAINING PROTEIN-RELATED"/>
    <property type="match status" value="1"/>
</dbReference>
<dbReference type="InterPro" id="IPR031657">
    <property type="entry name" value="REPA_OB_2"/>
</dbReference>
<evidence type="ECO:0000256" key="5">
    <source>
        <dbReference type="ARBA" id="ARBA00022553"/>
    </source>
</evidence>
<comment type="subcellular location">
    <subcellularLocation>
        <location evidence="2">Cytoplasm</location>
    </subcellularLocation>
    <subcellularLocation>
        <location evidence="1">Nucleus</location>
    </subcellularLocation>
</comment>
<dbReference type="GO" id="GO:0032954">
    <property type="term" value="P:regulation of cytokinetic process"/>
    <property type="evidence" value="ECO:0007669"/>
    <property type="project" value="UniProtKB-ARBA"/>
</dbReference>
<dbReference type="InterPro" id="IPR052469">
    <property type="entry name" value="MEIOB"/>
</dbReference>
<evidence type="ECO:0000256" key="8">
    <source>
        <dbReference type="ARBA" id="ARBA00022801"/>
    </source>
</evidence>
<evidence type="ECO:0008006" key="18">
    <source>
        <dbReference type="Google" id="ProtNLM"/>
    </source>
</evidence>
<protein>
    <recommendedName>
        <fullName evidence="18">Protein-tyrosine-phosphatase</fullName>
    </recommendedName>
</protein>
<evidence type="ECO:0000256" key="1">
    <source>
        <dbReference type="ARBA" id="ARBA00004123"/>
    </source>
</evidence>
<evidence type="ECO:0000259" key="15">
    <source>
        <dbReference type="PROSITE" id="PS50056"/>
    </source>
</evidence>
<dbReference type="GO" id="GO:0051301">
    <property type="term" value="P:cell division"/>
    <property type="evidence" value="ECO:0007669"/>
    <property type="project" value="UniProtKB-KW"/>
</dbReference>
<evidence type="ECO:0000256" key="11">
    <source>
        <dbReference type="ARBA" id="ARBA00023254"/>
    </source>
</evidence>
<dbReference type="InterPro" id="IPR056880">
    <property type="entry name" value="OB_MEIOB_N"/>
</dbReference>
<dbReference type="GO" id="GO:0031981">
    <property type="term" value="C:nuclear lumen"/>
    <property type="evidence" value="ECO:0007669"/>
    <property type="project" value="UniProtKB-ARBA"/>
</dbReference>
<dbReference type="PROSITE" id="PS50054">
    <property type="entry name" value="TYR_PHOSPHATASE_DUAL"/>
    <property type="match status" value="1"/>
</dbReference>
<dbReference type="InterPro" id="IPR029260">
    <property type="entry name" value="DSPn"/>
</dbReference>
<dbReference type="Pfam" id="PF24903">
    <property type="entry name" value="OB_MEIOB_N"/>
    <property type="match status" value="1"/>
</dbReference>
<dbReference type="Pfam" id="PF14671">
    <property type="entry name" value="DSPn"/>
    <property type="match status" value="1"/>
</dbReference>
<gene>
    <name evidence="16" type="ORF">PMEA_00018260</name>
</gene>
<dbReference type="InterPro" id="IPR000387">
    <property type="entry name" value="Tyr_Pase_dom"/>
</dbReference>
<evidence type="ECO:0000256" key="2">
    <source>
        <dbReference type="ARBA" id="ARBA00004496"/>
    </source>
</evidence>
<reference evidence="16 17" key="1">
    <citation type="submission" date="2022-05" db="EMBL/GenBank/DDBJ databases">
        <authorList>
            <consortium name="Genoscope - CEA"/>
            <person name="William W."/>
        </authorList>
    </citation>
    <scope>NUCLEOTIDE SEQUENCE [LARGE SCALE GENOMIC DNA]</scope>
</reference>
<dbReference type="SUPFAM" id="SSF50249">
    <property type="entry name" value="Nucleic acid-binding proteins"/>
    <property type="match status" value="2"/>
</dbReference>
<dbReference type="PROSITE" id="PS00383">
    <property type="entry name" value="TYR_PHOSPHATASE_1"/>
    <property type="match status" value="1"/>
</dbReference>
<keyword evidence="8" id="KW-0378">Hydrolase</keyword>
<dbReference type="GO" id="GO:0004721">
    <property type="term" value="F:phosphoprotein phosphatase activity"/>
    <property type="evidence" value="ECO:0007669"/>
    <property type="project" value="UniProtKB-ARBA"/>
</dbReference>
<feature type="domain" description="Tyrosine-protein phosphatase" evidence="14">
    <location>
        <begin position="647"/>
        <end position="809"/>
    </location>
</feature>
<dbReference type="GO" id="GO:0007096">
    <property type="term" value="P:regulation of exit from mitosis"/>
    <property type="evidence" value="ECO:0007669"/>
    <property type="project" value="UniProtKB-ARBA"/>
</dbReference>
<dbReference type="FunFam" id="2.40.50.140:FF:000248">
    <property type="entry name" value="Meiosis specific with OB domains"/>
    <property type="match status" value="1"/>
</dbReference>
<evidence type="ECO:0000256" key="10">
    <source>
        <dbReference type="ARBA" id="ARBA00023242"/>
    </source>
</evidence>
<evidence type="ECO:0000256" key="12">
    <source>
        <dbReference type="ARBA" id="ARBA00023306"/>
    </source>
</evidence>
<dbReference type="CDD" id="cd17657">
    <property type="entry name" value="CDC14_N"/>
    <property type="match status" value="1"/>
</dbReference>
<evidence type="ECO:0000256" key="9">
    <source>
        <dbReference type="ARBA" id="ARBA00023125"/>
    </source>
</evidence>
<evidence type="ECO:0000256" key="6">
    <source>
        <dbReference type="ARBA" id="ARBA00022618"/>
    </source>
</evidence>
<dbReference type="Pfam" id="PF22785">
    <property type="entry name" value="Tc-R-P"/>
    <property type="match status" value="1"/>
</dbReference>
<name>A0AAU9X5S5_9CNID</name>
<evidence type="ECO:0000313" key="16">
    <source>
        <dbReference type="EMBL" id="CAH3137723.1"/>
    </source>
</evidence>
<evidence type="ECO:0000256" key="7">
    <source>
        <dbReference type="ARBA" id="ARBA00022776"/>
    </source>
</evidence>
<dbReference type="InterPro" id="IPR044506">
    <property type="entry name" value="CDC14_C"/>
</dbReference>
<evidence type="ECO:0000256" key="4">
    <source>
        <dbReference type="ARBA" id="ARBA00022490"/>
    </source>
</evidence>
<keyword evidence="17" id="KW-1185">Reference proteome</keyword>
<dbReference type="SMART" id="SM00404">
    <property type="entry name" value="PTPc_motif"/>
    <property type="match status" value="1"/>
</dbReference>
<comment type="caution">
    <text evidence="16">The sequence shown here is derived from an EMBL/GenBank/DDBJ whole genome shotgun (WGS) entry which is preliminary data.</text>
</comment>
<dbReference type="FunFam" id="3.90.190.10:FF:000038">
    <property type="entry name" value="Tyrosine-protein phosphatase CDC14"/>
    <property type="match status" value="1"/>
</dbReference>
<organism evidence="16 17">
    <name type="scientific">Pocillopora meandrina</name>
    <dbReference type="NCBI Taxonomy" id="46732"/>
    <lineage>
        <taxon>Eukaryota</taxon>
        <taxon>Metazoa</taxon>
        <taxon>Cnidaria</taxon>
        <taxon>Anthozoa</taxon>
        <taxon>Hexacorallia</taxon>
        <taxon>Scleractinia</taxon>
        <taxon>Astrocoeniina</taxon>
        <taxon>Pocilloporidae</taxon>
        <taxon>Pocillopora</taxon>
    </lineage>
</organism>
<keyword evidence="10" id="KW-0539">Nucleus</keyword>
<dbReference type="CDD" id="cd14499">
    <property type="entry name" value="CDC14_C"/>
    <property type="match status" value="1"/>
</dbReference>
<dbReference type="AlphaFoldDB" id="A0AAU9X5S5"/>
<dbReference type="InterPro" id="IPR012340">
    <property type="entry name" value="NA-bd_OB-fold"/>
</dbReference>
<dbReference type="SUPFAM" id="SSF52799">
    <property type="entry name" value="(Phosphotyrosine protein) phosphatases II"/>
    <property type="match status" value="2"/>
</dbReference>
<keyword evidence="6" id="KW-0132">Cell division</keyword>
<dbReference type="InterPro" id="IPR003595">
    <property type="entry name" value="Tyr_Pase_cat"/>
</dbReference>
<dbReference type="GO" id="GO:0003697">
    <property type="term" value="F:single-stranded DNA binding"/>
    <property type="evidence" value="ECO:0007669"/>
    <property type="project" value="TreeGrafter"/>
</dbReference>
<dbReference type="GO" id="GO:0000278">
    <property type="term" value="P:mitotic cell cycle"/>
    <property type="evidence" value="ECO:0007669"/>
    <property type="project" value="UniProtKB-ARBA"/>
</dbReference>
<dbReference type="PROSITE" id="PS50056">
    <property type="entry name" value="TYR_PHOSPHATASE_2"/>
    <property type="match status" value="1"/>
</dbReference>
<keyword evidence="12" id="KW-0131">Cell cycle</keyword>
<keyword evidence="11" id="KW-0469">Meiosis</keyword>
<dbReference type="InterPro" id="IPR029021">
    <property type="entry name" value="Prot-tyrosine_phosphatase-like"/>
</dbReference>
<dbReference type="PANTHER" id="PTHR21166:SF2">
    <property type="entry name" value="CELL DIVISION CONTROL PROTEIN 24 OB DOMAIN-CONTAINING PROTEIN-RELATED"/>
    <property type="match status" value="1"/>
</dbReference>
<dbReference type="Gene3D" id="3.90.190.10">
    <property type="entry name" value="Protein tyrosine phosphatase superfamily"/>
    <property type="match status" value="2"/>
</dbReference>
<feature type="domain" description="Tyrosine specific protein phosphatases" evidence="15">
    <location>
        <begin position="734"/>
        <end position="796"/>
    </location>
</feature>
<comment type="similarity">
    <text evidence="13">Belongs to the MEIOB family.</text>
</comment>
<dbReference type="Pfam" id="PF16900">
    <property type="entry name" value="REPA_OB_2"/>
    <property type="match status" value="1"/>
</dbReference>
<dbReference type="Gene3D" id="2.40.50.140">
    <property type="entry name" value="Nucleic acid-binding proteins"/>
    <property type="match status" value="2"/>
</dbReference>